<evidence type="ECO:0000256" key="1">
    <source>
        <dbReference type="ARBA" id="ARBA00004429"/>
    </source>
</evidence>
<keyword evidence="11" id="KW-1185">Reference proteome</keyword>
<evidence type="ECO:0000256" key="8">
    <source>
        <dbReference type="SAM" id="MobiDB-lite"/>
    </source>
</evidence>
<dbReference type="InterPro" id="IPR006507">
    <property type="entry name" value="UPF0283"/>
</dbReference>
<dbReference type="AlphaFoldDB" id="A0A6M4MFX9"/>
<sequence length="301" mass="33343">MTTEREVSLERKYRSKIQQQPISEAPPNQQMPQKVESADWQLPESGGFSLKFATLGLGVLSFIAFSIFQAVDAMVANFSQYPITTLFLGILVGAFVACLLALIIREITGLMAVDKYIHERPDYQALEQADITTVRHALKRHASSFASHSFAAKCYRQFDHAVNSDLNSNEMLALYHTTVTQPVVRKAEEVMKRESLASGSLSFISPNNLIQTLVIFWISLRTIRRISLVFGLRPGTAGNWKLFKILAQNIAAYSLFDIATDEVANQISGSLSAKVMENSAEAVAAGALNMRLGKTLIRLLK</sequence>
<dbReference type="EMBL" id="CP052766">
    <property type="protein sequence ID" value="QJR81106.1"/>
    <property type="molecule type" value="Genomic_DNA"/>
</dbReference>
<reference evidence="11" key="1">
    <citation type="submission" date="2014-12" db="EMBL/GenBank/DDBJ databases">
        <title>Complete genome sequence of a multi-drug resistant Klebsiella pneumoniae.</title>
        <authorList>
            <person name="Hua X."/>
            <person name="Chen Q."/>
            <person name="Li X."/>
            <person name="Feng Y."/>
            <person name="Ruan Z."/>
            <person name="Yu Y."/>
        </authorList>
    </citation>
    <scope>NUCLEOTIDE SEQUENCE [LARGE SCALE GENOMIC DNA]</scope>
    <source>
        <strain evidence="11">5.12</strain>
    </source>
</reference>
<dbReference type="Proteomes" id="UP000219285">
    <property type="component" value="Chromosome"/>
</dbReference>
<evidence type="ECO:0000313" key="10">
    <source>
        <dbReference type="EMBL" id="QJR81106.1"/>
    </source>
</evidence>
<dbReference type="Pfam" id="PF05128">
    <property type="entry name" value="DUF697"/>
    <property type="match status" value="1"/>
</dbReference>
<feature type="region of interest" description="Disordered" evidence="8">
    <location>
        <begin position="1"/>
        <end position="33"/>
    </location>
</feature>
<dbReference type="KEGG" id="apel:CA267_010105"/>
<evidence type="ECO:0000313" key="11">
    <source>
        <dbReference type="Proteomes" id="UP000219285"/>
    </source>
</evidence>
<comment type="similarity">
    <text evidence="2">Belongs to the UPF0283 family.</text>
</comment>
<dbReference type="RefSeq" id="WP_075607601.1">
    <property type="nucleotide sequence ID" value="NZ_CP052766.1"/>
</dbReference>
<name>A0A6M4MFX9_9ALTE</name>
<dbReference type="PANTHER" id="PTHR39342:SF1">
    <property type="entry name" value="UPF0283 MEMBRANE PROTEIN YCJF"/>
    <property type="match status" value="1"/>
</dbReference>
<keyword evidence="6 9" id="KW-1133">Transmembrane helix</keyword>
<keyword evidence="5 9" id="KW-0812">Transmembrane</keyword>
<evidence type="ECO:0000256" key="6">
    <source>
        <dbReference type="ARBA" id="ARBA00022989"/>
    </source>
</evidence>
<feature type="compositionally biased region" description="Basic and acidic residues" evidence="8">
    <location>
        <begin position="1"/>
        <end position="12"/>
    </location>
</feature>
<evidence type="ECO:0000256" key="7">
    <source>
        <dbReference type="ARBA" id="ARBA00023136"/>
    </source>
</evidence>
<protein>
    <submittedName>
        <fullName evidence="10">DUF697 domain-containing protein</fullName>
    </submittedName>
</protein>
<accession>A0A6M4MFX9</accession>
<keyword evidence="4" id="KW-0997">Cell inner membrane</keyword>
<feature type="transmembrane region" description="Helical" evidence="9">
    <location>
        <begin position="52"/>
        <end position="71"/>
    </location>
</feature>
<keyword evidence="7 9" id="KW-0472">Membrane</keyword>
<comment type="subcellular location">
    <subcellularLocation>
        <location evidence="1">Cell inner membrane</location>
        <topology evidence="1">Multi-pass membrane protein</topology>
    </subcellularLocation>
</comment>
<proteinExistence type="inferred from homology"/>
<evidence type="ECO:0000256" key="5">
    <source>
        <dbReference type="ARBA" id="ARBA00022692"/>
    </source>
</evidence>
<dbReference type="OrthoDB" id="5615666at2"/>
<evidence type="ECO:0000256" key="3">
    <source>
        <dbReference type="ARBA" id="ARBA00022475"/>
    </source>
</evidence>
<gene>
    <name evidence="10" type="ORF">CA267_010105</name>
</gene>
<feature type="compositionally biased region" description="Polar residues" evidence="8">
    <location>
        <begin position="16"/>
        <end position="32"/>
    </location>
</feature>
<dbReference type="InterPro" id="IPR021147">
    <property type="entry name" value="DUF697"/>
</dbReference>
<reference evidence="10 11" key="2">
    <citation type="submission" date="2020-04" db="EMBL/GenBank/DDBJ databases">
        <title>Complete genome sequence of Alteromonas pelagimontana 5.12T.</title>
        <authorList>
            <person name="Sinha R.K."/>
            <person name="Krishnan K.P."/>
            <person name="Kurian J.P."/>
        </authorList>
    </citation>
    <scope>NUCLEOTIDE SEQUENCE [LARGE SCALE GENOMIC DNA]</scope>
    <source>
        <strain evidence="10 11">5.12</strain>
    </source>
</reference>
<dbReference type="PANTHER" id="PTHR39342">
    <property type="entry name" value="UPF0283 MEMBRANE PROTEIN YCJF"/>
    <property type="match status" value="1"/>
</dbReference>
<feature type="transmembrane region" description="Helical" evidence="9">
    <location>
        <begin position="83"/>
        <end position="104"/>
    </location>
</feature>
<evidence type="ECO:0000256" key="4">
    <source>
        <dbReference type="ARBA" id="ARBA00022519"/>
    </source>
</evidence>
<dbReference type="GO" id="GO:0005886">
    <property type="term" value="C:plasma membrane"/>
    <property type="evidence" value="ECO:0007669"/>
    <property type="project" value="UniProtKB-SubCell"/>
</dbReference>
<evidence type="ECO:0000256" key="2">
    <source>
        <dbReference type="ARBA" id="ARBA00008255"/>
    </source>
</evidence>
<organism evidence="10 11">
    <name type="scientific">Alteromonas pelagimontana</name>
    <dbReference type="NCBI Taxonomy" id="1858656"/>
    <lineage>
        <taxon>Bacteria</taxon>
        <taxon>Pseudomonadati</taxon>
        <taxon>Pseudomonadota</taxon>
        <taxon>Gammaproteobacteria</taxon>
        <taxon>Alteromonadales</taxon>
        <taxon>Alteromonadaceae</taxon>
        <taxon>Alteromonas/Salinimonas group</taxon>
        <taxon>Alteromonas</taxon>
    </lineage>
</organism>
<evidence type="ECO:0000256" key="9">
    <source>
        <dbReference type="SAM" id="Phobius"/>
    </source>
</evidence>
<keyword evidence="3" id="KW-1003">Cell membrane</keyword>